<evidence type="ECO:0000259" key="4">
    <source>
        <dbReference type="Pfam" id="PF02225"/>
    </source>
</evidence>
<dbReference type="SUPFAM" id="SSF53187">
    <property type="entry name" value="Zn-dependent exopeptidases"/>
    <property type="match status" value="1"/>
</dbReference>
<dbReference type="InterPro" id="IPR007484">
    <property type="entry name" value="Peptidase_M28"/>
</dbReference>
<dbReference type="EMBL" id="CAJNOV010001637">
    <property type="protein sequence ID" value="CAF1072071.1"/>
    <property type="molecule type" value="Genomic_DNA"/>
</dbReference>
<evidence type="ECO:0000256" key="3">
    <source>
        <dbReference type="SAM" id="Phobius"/>
    </source>
</evidence>
<comment type="similarity">
    <text evidence="2">Belongs to the peptidase M28 family. M28B subfamily.</text>
</comment>
<sequence>MNTSGSCLLIIIVLTGLFVIISIALNAAILGIVINRFDQLKKTNDNQEPTTMSTTTNRILLNSSLVEAIRISDVMEHLSQLYRIALTENGTRAINTKGFNRTIDYIADYLSINTNYYINKTYFPIRTFQLANNPILLTSINGVIINRTYSTDLTKAEFFHIQYSTAINLTDFTALTVIPNGGCLDEDWLSANPSPMGRIVLVKRGLCDFIQKAAFATTYQAKTLLLYNDGASSDRNNPIFISLDRSNELPALFLSFDLGQELANAFLNSTSNASVCLIIDLVNIPPFPVANICADTPTGDITQTIIVGSHSDSVPDGPGINDNGSGSAANLALAVALFQTSIYTTLKYRIRFCWWGAEEIGLIGSDFYVKQAKLSTIIGERLSDNLVNLNFDMLGSPNYVFGIYNGETITNTTPENAIPGSIKVTSLFRDWFNSQKLPWNNSTLGSGSDYAPFLAAGVAAGGLLSGASGIKTKEQCDRYALLLGPDPYCTPNIAQDPCYHRSCDTIWNINVFAYEKMVKAAGYVIESLARTDNLKEWLYPTQEIQNLKSSRKNKREYNSISEYFGLTSV</sequence>
<feature type="transmembrane region" description="Helical" evidence="3">
    <location>
        <begin position="7"/>
        <end position="34"/>
    </location>
</feature>
<name>A0A814M069_9BILA</name>
<protein>
    <recommendedName>
        <fullName evidence="8">Peptide hydrolase</fullName>
    </recommendedName>
</protein>
<keyword evidence="3" id="KW-0472">Membrane</keyword>
<dbReference type="PANTHER" id="PTHR12147">
    <property type="entry name" value="METALLOPEPTIDASE M28 FAMILY MEMBER"/>
    <property type="match status" value="1"/>
</dbReference>
<dbReference type="Gene3D" id="3.40.630.10">
    <property type="entry name" value="Zn peptidases"/>
    <property type="match status" value="1"/>
</dbReference>
<dbReference type="Pfam" id="PF02225">
    <property type="entry name" value="PA"/>
    <property type="match status" value="1"/>
</dbReference>
<evidence type="ECO:0000259" key="5">
    <source>
        <dbReference type="Pfam" id="PF04389"/>
    </source>
</evidence>
<dbReference type="AlphaFoldDB" id="A0A814M069"/>
<evidence type="ECO:0008006" key="8">
    <source>
        <dbReference type="Google" id="ProtNLM"/>
    </source>
</evidence>
<dbReference type="SUPFAM" id="SSF52025">
    <property type="entry name" value="PA domain"/>
    <property type="match status" value="1"/>
</dbReference>
<dbReference type="InterPro" id="IPR045175">
    <property type="entry name" value="M28_fam"/>
</dbReference>
<evidence type="ECO:0000313" key="6">
    <source>
        <dbReference type="EMBL" id="CAF1072071.1"/>
    </source>
</evidence>
<evidence type="ECO:0000313" key="7">
    <source>
        <dbReference type="Proteomes" id="UP000663855"/>
    </source>
</evidence>
<keyword evidence="3" id="KW-0812">Transmembrane</keyword>
<evidence type="ECO:0000256" key="1">
    <source>
        <dbReference type="ARBA" id="ARBA00001947"/>
    </source>
</evidence>
<dbReference type="GO" id="GO:0008235">
    <property type="term" value="F:metalloexopeptidase activity"/>
    <property type="evidence" value="ECO:0007669"/>
    <property type="project" value="InterPro"/>
</dbReference>
<organism evidence="6 7">
    <name type="scientific">Rotaria magnacalcarata</name>
    <dbReference type="NCBI Taxonomy" id="392030"/>
    <lineage>
        <taxon>Eukaryota</taxon>
        <taxon>Metazoa</taxon>
        <taxon>Spiralia</taxon>
        <taxon>Gnathifera</taxon>
        <taxon>Rotifera</taxon>
        <taxon>Eurotatoria</taxon>
        <taxon>Bdelloidea</taxon>
        <taxon>Philodinida</taxon>
        <taxon>Philodinidae</taxon>
        <taxon>Rotaria</taxon>
    </lineage>
</organism>
<reference evidence="6" key="1">
    <citation type="submission" date="2021-02" db="EMBL/GenBank/DDBJ databases">
        <authorList>
            <person name="Nowell W R."/>
        </authorList>
    </citation>
    <scope>NUCLEOTIDE SEQUENCE</scope>
</reference>
<comment type="cofactor">
    <cofactor evidence="1">
        <name>Zn(2+)</name>
        <dbReference type="ChEBI" id="CHEBI:29105"/>
    </cofactor>
</comment>
<dbReference type="CDD" id="cd00538">
    <property type="entry name" value="PA"/>
    <property type="match status" value="1"/>
</dbReference>
<dbReference type="GO" id="GO:0006508">
    <property type="term" value="P:proteolysis"/>
    <property type="evidence" value="ECO:0007669"/>
    <property type="project" value="InterPro"/>
</dbReference>
<dbReference type="Pfam" id="PF04389">
    <property type="entry name" value="Peptidase_M28"/>
    <property type="match status" value="1"/>
</dbReference>
<proteinExistence type="inferred from homology"/>
<evidence type="ECO:0000256" key="2">
    <source>
        <dbReference type="ARBA" id="ARBA00005634"/>
    </source>
</evidence>
<feature type="domain" description="PA" evidence="4">
    <location>
        <begin position="179"/>
        <end position="262"/>
    </location>
</feature>
<feature type="domain" description="Peptidase M28" evidence="5">
    <location>
        <begin position="291"/>
        <end position="521"/>
    </location>
</feature>
<gene>
    <name evidence="6" type="ORF">CJN711_LOCUS5771</name>
</gene>
<dbReference type="Proteomes" id="UP000663855">
    <property type="component" value="Unassembled WGS sequence"/>
</dbReference>
<accession>A0A814M069</accession>
<dbReference type="Gene3D" id="3.50.30.30">
    <property type="match status" value="1"/>
</dbReference>
<dbReference type="InterPro" id="IPR003137">
    <property type="entry name" value="PA_domain"/>
</dbReference>
<keyword evidence="3" id="KW-1133">Transmembrane helix</keyword>
<dbReference type="InterPro" id="IPR046450">
    <property type="entry name" value="PA_dom_sf"/>
</dbReference>
<dbReference type="PANTHER" id="PTHR12147:SF26">
    <property type="entry name" value="PEPTIDASE M28 DOMAIN-CONTAINING PROTEIN"/>
    <property type="match status" value="1"/>
</dbReference>
<comment type="caution">
    <text evidence="6">The sequence shown here is derived from an EMBL/GenBank/DDBJ whole genome shotgun (WGS) entry which is preliminary data.</text>
</comment>